<protein>
    <submittedName>
        <fullName evidence="1">Uncharacterized protein</fullName>
    </submittedName>
</protein>
<evidence type="ECO:0000313" key="1">
    <source>
        <dbReference type="EMBL" id="OGF71969.1"/>
    </source>
</evidence>
<dbReference type="Proteomes" id="UP000178743">
    <property type="component" value="Unassembled WGS sequence"/>
</dbReference>
<evidence type="ECO:0000313" key="2">
    <source>
        <dbReference type="Proteomes" id="UP000178743"/>
    </source>
</evidence>
<name>A0A1F5W8F5_9BACT</name>
<reference evidence="1 2" key="1">
    <citation type="journal article" date="2016" name="Nat. Commun.">
        <title>Thousands of microbial genomes shed light on interconnected biogeochemical processes in an aquifer system.</title>
        <authorList>
            <person name="Anantharaman K."/>
            <person name="Brown C.T."/>
            <person name="Hug L.A."/>
            <person name="Sharon I."/>
            <person name="Castelle C.J."/>
            <person name="Probst A.J."/>
            <person name="Thomas B.C."/>
            <person name="Singh A."/>
            <person name="Wilkins M.J."/>
            <person name="Karaoz U."/>
            <person name="Brodie E.L."/>
            <person name="Williams K.H."/>
            <person name="Hubbard S.S."/>
            <person name="Banfield J.F."/>
        </authorList>
    </citation>
    <scope>NUCLEOTIDE SEQUENCE [LARGE SCALE GENOMIC DNA]</scope>
</reference>
<gene>
    <name evidence="1" type="ORF">A3C05_00470</name>
</gene>
<sequence>MGFAKRILINTAYWVYRIKLLHALQKALEIIIVSKYNALISATVINVIKLAVYKYDLSHNS</sequence>
<organism evidence="1 2">
    <name type="scientific">Candidatus Giovannonibacteria bacterium RIFCSPHIGHO2_02_FULL_45_40</name>
    <dbReference type="NCBI Taxonomy" id="1798337"/>
    <lineage>
        <taxon>Bacteria</taxon>
        <taxon>Candidatus Giovannoniibacteriota</taxon>
    </lineage>
</organism>
<dbReference type="EMBL" id="MFHP01000025">
    <property type="protein sequence ID" value="OGF71969.1"/>
    <property type="molecule type" value="Genomic_DNA"/>
</dbReference>
<dbReference type="AlphaFoldDB" id="A0A1F5W8F5"/>
<comment type="caution">
    <text evidence="1">The sequence shown here is derived from an EMBL/GenBank/DDBJ whole genome shotgun (WGS) entry which is preliminary data.</text>
</comment>
<accession>A0A1F5W8F5</accession>
<proteinExistence type="predicted"/>